<comment type="caution">
    <text evidence="1">The sequence shown here is derived from an EMBL/GenBank/DDBJ whole genome shotgun (WGS) entry which is preliminary data.</text>
</comment>
<dbReference type="EMBL" id="BPLR01003322">
    <property type="protein sequence ID" value="GIX83317.1"/>
    <property type="molecule type" value="Genomic_DNA"/>
</dbReference>
<gene>
    <name evidence="1" type="ORF">CEXT_646951</name>
</gene>
<organism evidence="1 2">
    <name type="scientific">Caerostris extrusa</name>
    <name type="common">Bark spider</name>
    <name type="synonym">Caerostris bankana</name>
    <dbReference type="NCBI Taxonomy" id="172846"/>
    <lineage>
        <taxon>Eukaryota</taxon>
        <taxon>Metazoa</taxon>
        <taxon>Ecdysozoa</taxon>
        <taxon>Arthropoda</taxon>
        <taxon>Chelicerata</taxon>
        <taxon>Arachnida</taxon>
        <taxon>Araneae</taxon>
        <taxon>Araneomorphae</taxon>
        <taxon>Entelegynae</taxon>
        <taxon>Araneoidea</taxon>
        <taxon>Araneidae</taxon>
        <taxon>Caerostris</taxon>
    </lineage>
</organism>
<name>A0AAV4NES8_CAEEX</name>
<evidence type="ECO:0000313" key="1">
    <source>
        <dbReference type="EMBL" id="GIX83317.1"/>
    </source>
</evidence>
<keyword evidence="2" id="KW-1185">Reference proteome</keyword>
<dbReference type="AlphaFoldDB" id="A0AAV4NES8"/>
<dbReference type="Proteomes" id="UP001054945">
    <property type="component" value="Unassembled WGS sequence"/>
</dbReference>
<reference evidence="1 2" key="1">
    <citation type="submission" date="2021-06" db="EMBL/GenBank/DDBJ databases">
        <title>Caerostris extrusa draft genome.</title>
        <authorList>
            <person name="Kono N."/>
            <person name="Arakawa K."/>
        </authorList>
    </citation>
    <scope>NUCLEOTIDE SEQUENCE [LARGE SCALE GENOMIC DNA]</scope>
</reference>
<protein>
    <submittedName>
        <fullName evidence="1">Uncharacterized protein</fullName>
    </submittedName>
</protein>
<evidence type="ECO:0000313" key="2">
    <source>
        <dbReference type="Proteomes" id="UP001054945"/>
    </source>
</evidence>
<sequence>MIITFKFWSTRQQFMSCQIIKLAALPASFPAAVFEAKSFKITESSLRNSKATFDTHASREFGIPVRRVLRKYFRAGIPSRSKKEWREPPESIRS</sequence>
<proteinExistence type="predicted"/>
<accession>A0AAV4NES8</accession>